<accession>A0A4Y3PUQ7</accession>
<comment type="caution">
    <text evidence="2">The sequence shown here is derived from an EMBL/GenBank/DDBJ whole genome shotgun (WGS) entry which is preliminary data.</text>
</comment>
<dbReference type="SUPFAM" id="SSF48208">
    <property type="entry name" value="Six-hairpin glycosidases"/>
    <property type="match status" value="1"/>
</dbReference>
<protein>
    <recommendedName>
        <fullName evidence="1">GH15-like domain-containing protein</fullName>
    </recommendedName>
</protein>
<dbReference type="GO" id="GO:0005975">
    <property type="term" value="P:carbohydrate metabolic process"/>
    <property type="evidence" value="ECO:0007669"/>
    <property type="project" value="InterPro"/>
</dbReference>
<evidence type="ECO:0000313" key="3">
    <source>
        <dbReference type="Proteomes" id="UP000316882"/>
    </source>
</evidence>
<keyword evidence="3" id="KW-1185">Reference proteome</keyword>
<proteinExistence type="predicted"/>
<dbReference type="PANTHER" id="PTHR31616">
    <property type="entry name" value="TREHALASE"/>
    <property type="match status" value="1"/>
</dbReference>
<dbReference type="Proteomes" id="UP000316882">
    <property type="component" value="Unassembled WGS sequence"/>
</dbReference>
<name>A0A4Y3PUQ7_BREPA</name>
<dbReference type="AlphaFoldDB" id="A0A4Y3PUQ7"/>
<dbReference type="GO" id="GO:0004553">
    <property type="term" value="F:hydrolase activity, hydrolyzing O-glycosyl compounds"/>
    <property type="evidence" value="ECO:0007669"/>
    <property type="project" value="UniProtKB-ARBA"/>
</dbReference>
<dbReference type="Pfam" id="PF00723">
    <property type="entry name" value="Glyco_hydro_15"/>
    <property type="match status" value="1"/>
</dbReference>
<dbReference type="EMBL" id="BJMH01000020">
    <property type="protein sequence ID" value="GEB34201.1"/>
    <property type="molecule type" value="Genomic_DNA"/>
</dbReference>
<organism evidence="2 3">
    <name type="scientific">Brevibacillus parabrevis</name>
    <dbReference type="NCBI Taxonomy" id="54914"/>
    <lineage>
        <taxon>Bacteria</taxon>
        <taxon>Bacillati</taxon>
        <taxon>Bacillota</taxon>
        <taxon>Bacilli</taxon>
        <taxon>Bacillales</taxon>
        <taxon>Paenibacillaceae</taxon>
        <taxon>Brevibacillus</taxon>
    </lineage>
</organism>
<feature type="domain" description="GH15-like" evidence="1">
    <location>
        <begin position="4"/>
        <end position="332"/>
    </location>
</feature>
<dbReference type="InterPro" id="IPR008928">
    <property type="entry name" value="6-hairpin_glycosidase_sf"/>
</dbReference>
<dbReference type="Gene3D" id="1.50.10.10">
    <property type="match status" value="1"/>
</dbReference>
<evidence type="ECO:0000259" key="1">
    <source>
        <dbReference type="Pfam" id="PF00723"/>
    </source>
</evidence>
<reference evidence="2 3" key="1">
    <citation type="submission" date="2019-06" db="EMBL/GenBank/DDBJ databases">
        <title>Whole genome shotgun sequence of Brevibacillus parabrevis NBRC 12334.</title>
        <authorList>
            <person name="Hosoyama A."/>
            <person name="Uohara A."/>
            <person name="Ohji S."/>
            <person name="Ichikawa N."/>
        </authorList>
    </citation>
    <scope>NUCLEOTIDE SEQUENCE [LARGE SCALE GENOMIC DNA]</scope>
    <source>
        <strain evidence="2 3">NBRC 12334</strain>
    </source>
</reference>
<sequence>MAAKTLMADSVRLILQHQAASGAYLASPGFLHYQYAWLRDGTFTAYAMNRAGQHDSASRFYEWCGDVIVRHEQKARAAILAVQSGKWDGKAGNELFLHTRYTVDGKEVAGEWGSFQLDGYGTWLWGVSEHVRMSGEQAIIDRLAPAIELTLDYLSACWLLPNFDCWEEWGERIHPVTLAAVFAGVKAMERHLLERASELALLADRIRQYVLEHGTANGKFLKSVGNHAVDASLLWLALPYGLVEVTDPLMVKTVEAIEQELLFGCGVHRYAADTYYGGGQWPLLSAWLGWYYVRAGKTDRAQEILDWIVAKQAAAGLPEQVQEHLLAPEQYAAWIERAGQPAVPLLWSHAMFLVLAAELGLLESGT</sequence>
<dbReference type="PANTHER" id="PTHR31616:SF0">
    <property type="entry name" value="GLUCAN 1,4-ALPHA-GLUCOSIDASE"/>
    <property type="match status" value="1"/>
</dbReference>
<dbReference type="RefSeq" id="WP_233454147.1">
    <property type="nucleotide sequence ID" value="NZ_BJMH01000020.1"/>
</dbReference>
<dbReference type="STRING" id="54914.AV540_10585"/>
<gene>
    <name evidence="2" type="ORF">BPA01_37810</name>
</gene>
<evidence type="ECO:0000313" key="2">
    <source>
        <dbReference type="EMBL" id="GEB34201.1"/>
    </source>
</evidence>
<dbReference type="InterPro" id="IPR012341">
    <property type="entry name" value="6hp_glycosidase-like_sf"/>
</dbReference>
<dbReference type="InterPro" id="IPR011613">
    <property type="entry name" value="GH15-like"/>
</dbReference>